<keyword evidence="8" id="KW-0472">Membrane</keyword>
<evidence type="ECO:0000256" key="7">
    <source>
        <dbReference type="ARBA" id="ARBA00023128"/>
    </source>
</evidence>
<keyword evidence="7 9" id="KW-0496">Mitochondrion</keyword>
<dbReference type="PANTHER" id="PTHR21304:SF0">
    <property type="entry name" value="MICOS COMPLEX SUBUNIT MIC10"/>
    <property type="match status" value="1"/>
</dbReference>
<dbReference type="Proteomes" id="UP001152798">
    <property type="component" value="Chromosome 6"/>
</dbReference>
<evidence type="ECO:0000256" key="6">
    <source>
        <dbReference type="ARBA" id="ARBA00022989"/>
    </source>
</evidence>
<comment type="subunit">
    <text evidence="9">Component of the mitochondrial contact site and cristae organizing system (MICOS) complex.</text>
</comment>
<keyword evidence="5 9" id="KW-0999">Mitochondrion inner membrane</keyword>
<dbReference type="GO" id="GO:0061617">
    <property type="term" value="C:MICOS complex"/>
    <property type="evidence" value="ECO:0007669"/>
    <property type="project" value="UniProtKB-UniRule"/>
</dbReference>
<dbReference type="OrthoDB" id="1916310at2759"/>
<evidence type="ECO:0000256" key="3">
    <source>
        <dbReference type="ARBA" id="ARBA00006792"/>
    </source>
</evidence>
<keyword evidence="11" id="KW-1185">Reference proteome</keyword>
<proteinExistence type="inferred from homology"/>
<dbReference type="AlphaFoldDB" id="A0A9P0HN03"/>
<reference evidence="10" key="1">
    <citation type="submission" date="2022-01" db="EMBL/GenBank/DDBJ databases">
        <authorList>
            <person name="King R."/>
        </authorList>
    </citation>
    <scope>NUCLEOTIDE SEQUENCE</scope>
</reference>
<dbReference type="Pfam" id="PF04418">
    <property type="entry name" value="DUF543"/>
    <property type="match status" value="1"/>
</dbReference>
<evidence type="ECO:0000313" key="10">
    <source>
        <dbReference type="EMBL" id="CAH1405089.1"/>
    </source>
</evidence>
<sequence length="83" mass="8884">MAVPTFKEDELGKRWDKCLADAVIKLSGGLVIGAVSSLLLFKRRSWPVVLGTGFGIGLAYGHCERDVAAVLTVSHTHAPHNQA</sequence>
<comment type="similarity">
    <text evidence="3 9">Belongs to the MICOS complex subunit Mic10 family.</text>
</comment>
<evidence type="ECO:0000256" key="1">
    <source>
        <dbReference type="ARBA" id="ARBA00002689"/>
    </source>
</evidence>
<name>A0A9P0HN03_NEZVI</name>
<gene>
    <name evidence="10" type="ORF">NEZAVI_LOCUS13376</name>
</gene>
<comment type="subcellular location">
    <subcellularLocation>
        <location evidence="2 9">Mitochondrion inner membrane</location>
        <topology evidence="2 9">Single-pass membrane protein</topology>
    </subcellularLocation>
</comment>
<evidence type="ECO:0000313" key="11">
    <source>
        <dbReference type="Proteomes" id="UP001152798"/>
    </source>
</evidence>
<evidence type="ECO:0000256" key="5">
    <source>
        <dbReference type="ARBA" id="ARBA00022792"/>
    </source>
</evidence>
<dbReference type="PANTHER" id="PTHR21304">
    <property type="entry name" value="MICOS COMPLEX SUBUNIT MIC10"/>
    <property type="match status" value="1"/>
</dbReference>
<keyword evidence="6" id="KW-1133">Transmembrane helix</keyword>
<evidence type="ECO:0000256" key="2">
    <source>
        <dbReference type="ARBA" id="ARBA00004434"/>
    </source>
</evidence>
<evidence type="ECO:0000256" key="8">
    <source>
        <dbReference type="ARBA" id="ARBA00023136"/>
    </source>
</evidence>
<comment type="function">
    <text evidence="1 9">Component of the MICOS complex, a large protein complex of the mitochondrial inner membrane that plays crucial roles in the maintenance of crista junctions, inner membrane architecture, and formation of contact sites to the outer membrane.</text>
</comment>
<keyword evidence="4" id="KW-0812">Transmembrane</keyword>
<accession>A0A9P0HN03</accession>
<evidence type="ECO:0000256" key="9">
    <source>
        <dbReference type="RuleBase" id="RU363011"/>
    </source>
</evidence>
<protein>
    <recommendedName>
        <fullName evidence="9">MICOS complex subunit MIC10</fullName>
    </recommendedName>
</protein>
<dbReference type="EMBL" id="OV725082">
    <property type="protein sequence ID" value="CAH1405089.1"/>
    <property type="molecule type" value="Genomic_DNA"/>
</dbReference>
<organism evidence="10 11">
    <name type="scientific">Nezara viridula</name>
    <name type="common">Southern green stink bug</name>
    <name type="synonym">Cimex viridulus</name>
    <dbReference type="NCBI Taxonomy" id="85310"/>
    <lineage>
        <taxon>Eukaryota</taxon>
        <taxon>Metazoa</taxon>
        <taxon>Ecdysozoa</taxon>
        <taxon>Arthropoda</taxon>
        <taxon>Hexapoda</taxon>
        <taxon>Insecta</taxon>
        <taxon>Pterygota</taxon>
        <taxon>Neoptera</taxon>
        <taxon>Paraneoptera</taxon>
        <taxon>Hemiptera</taxon>
        <taxon>Heteroptera</taxon>
        <taxon>Panheteroptera</taxon>
        <taxon>Pentatomomorpha</taxon>
        <taxon>Pentatomoidea</taxon>
        <taxon>Pentatomidae</taxon>
        <taxon>Pentatominae</taxon>
        <taxon>Nezara</taxon>
    </lineage>
</organism>
<dbReference type="InterPro" id="IPR007512">
    <property type="entry name" value="Mic10"/>
</dbReference>
<evidence type="ECO:0000256" key="4">
    <source>
        <dbReference type="ARBA" id="ARBA00022692"/>
    </source>
</evidence>